<organism evidence="9 10">
    <name type="scientific">Photobacterium piscicola</name>
    <dbReference type="NCBI Taxonomy" id="1378299"/>
    <lineage>
        <taxon>Bacteria</taxon>
        <taxon>Pseudomonadati</taxon>
        <taxon>Pseudomonadota</taxon>
        <taxon>Gammaproteobacteria</taxon>
        <taxon>Vibrionales</taxon>
        <taxon>Vibrionaceae</taxon>
        <taxon>Photobacterium</taxon>
    </lineage>
</organism>
<keyword evidence="7" id="KW-1133">Transmembrane helix</keyword>
<keyword evidence="7" id="KW-0472">Membrane</keyword>
<evidence type="ECO:0000259" key="8">
    <source>
        <dbReference type="PROSITE" id="PS51007"/>
    </source>
</evidence>
<feature type="domain" description="Cytochrome c" evidence="8">
    <location>
        <begin position="48"/>
        <end position="129"/>
    </location>
</feature>
<dbReference type="PROSITE" id="PS51007">
    <property type="entry name" value="CYTC"/>
    <property type="match status" value="1"/>
</dbReference>
<evidence type="ECO:0000256" key="2">
    <source>
        <dbReference type="ARBA" id="ARBA00022617"/>
    </source>
</evidence>
<feature type="transmembrane region" description="Helical" evidence="7">
    <location>
        <begin position="15"/>
        <end position="37"/>
    </location>
</feature>
<name>A0A1T5HW61_9GAMM</name>
<evidence type="ECO:0000313" key="10">
    <source>
        <dbReference type="Proteomes" id="UP000189966"/>
    </source>
</evidence>
<gene>
    <name evidence="9" type="ORF">CZ809_00440</name>
</gene>
<dbReference type="GO" id="GO:0020037">
    <property type="term" value="F:heme binding"/>
    <property type="evidence" value="ECO:0007669"/>
    <property type="project" value="InterPro"/>
</dbReference>
<dbReference type="AlphaFoldDB" id="A0A1T5HW61"/>
<dbReference type="InterPro" id="IPR050597">
    <property type="entry name" value="Cytochrome_c_Oxidase_Subunit"/>
</dbReference>
<reference evidence="9 10" key="1">
    <citation type="submission" date="2017-02" db="EMBL/GenBank/DDBJ databases">
        <authorList>
            <person name="Peterson S.W."/>
        </authorList>
    </citation>
    <scope>NUCLEOTIDE SEQUENCE [LARGE SCALE GENOMIC DNA]</scope>
    <source>
        <strain evidence="10">type strain: NCCB 100098</strain>
    </source>
</reference>
<evidence type="ECO:0000256" key="1">
    <source>
        <dbReference type="ARBA" id="ARBA00022448"/>
    </source>
</evidence>
<keyword evidence="4" id="KW-0249">Electron transport</keyword>
<dbReference type="InterPro" id="IPR036909">
    <property type="entry name" value="Cyt_c-like_dom_sf"/>
</dbReference>
<protein>
    <submittedName>
        <fullName evidence="9">Cytochrome c-554(548)</fullName>
    </submittedName>
</protein>
<dbReference type="Proteomes" id="UP000189966">
    <property type="component" value="Unassembled WGS sequence"/>
</dbReference>
<sequence>MVSFCTNNHNVYNEWLIMTYLFNGFRTLTTAILLISAMSTNAYAMPKGDASKGEIKTPSCRFCHGSNGIAPQPSYPNLAGQQPQYLYDAMLAYTNDMRKGPMASMMKGQLQNLSTQDLADIAAYYSAMK</sequence>
<evidence type="ECO:0000256" key="6">
    <source>
        <dbReference type="PROSITE-ProRule" id="PRU00433"/>
    </source>
</evidence>
<keyword evidence="7" id="KW-0812">Transmembrane</keyword>
<dbReference type="PANTHER" id="PTHR33751:SF9">
    <property type="entry name" value="CYTOCHROME C4"/>
    <property type="match status" value="1"/>
</dbReference>
<evidence type="ECO:0000256" key="4">
    <source>
        <dbReference type="ARBA" id="ARBA00022982"/>
    </source>
</evidence>
<dbReference type="GO" id="GO:0046872">
    <property type="term" value="F:metal ion binding"/>
    <property type="evidence" value="ECO:0007669"/>
    <property type="project" value="UniProtKB-KW"/>
</dbReference>
<dbReference type="SUPFAM" id="SSF46626">
    <property type="entry name" value="Cytochrome c"/>
    <property type="match status" value="1"/>
</dbReference>
<dbReference type="GO" id="GO:0009055">
    <property type="term" value="F:electron transfer activity"/>
    <property type="evidence" value="ECO:0007669"/>
    <property type="project" value="InterPro"/>
</dbReference>
<keyword evidence="2 6" id="KW-0349">Heme</keyword>
<keyword evidence="3 6" id="KW-0479">Metal-binding</keyword>
<accession>A0A1T5HW61</accession>
<dbReference type="InterPro" id="IPR009056">
    <property type="entry name" value="Cyt_c-like_dom"/>
</dbReference>
<keyword evidence="1" id="KW-0813">Transport</keyword>
<dbReference type="EMBL" id="FUZI01000001">
    <property type="protein sequence ID" value="SKC30962.1"/>
    <property type="molecule type" value="Genomic_DNA"/>
</dbReference>
<dbReference type="Pfam" id="PF00034">
    <property type="entry name" value="Cytochrom_C"/>
    <property type="match status" value="1"/>
</dbReference>
<evidence type="ECO:0000256" key="5">
    <source>
        <dbReference type="ARBA" id="ARBA00023004"/>
    </source>
</evidence>
<proteinExistence type="predicted"/>
<keyword evidence="5 6" id="KW-0408">Iron</keyword>
<evidence type="ECO:0000256" key="3">
    <source>
        <dbReference type="ARBA" id="ARBA00022723"/>
    </source>
</evidence>
<evidence type="ECO:0000256" key="7">
    <source>
        <dbReference type="SAM" id="Phobius"/>
    </source>
</evidence>
<dbReference type="Gene3D" id="1.10.760.10">
    <property type="entry name" value="Cytochrome c-like domain"/>
    <property type="match status" value="1"/>
</dbReference>
<evidence type="ECO:0000313" key="9">
    <source>
        <dbReference type="EMBL" id="SKC30962.1"/>
    </source>
</evidence>
<dbReference type="PANTHER" id="PTHR33751">
    <property type="entry name" value="CBB3-TYPE CYTOCHROME C OXIDASE SUBUNIT FIXP"/>
    <property type="match status" value="1"/>
</dbReference>